<evidence type="ECO:0000313" key="3">
    <source>
        <dbReference type="Proteomes" id="UP001152519"/>
    </source>
</evidence>
<gene>
    <name evidence="2" type="ORF">SCOCK_490023</name>
</gene>
<protein>
    <recommendedName>
        <fullName evidence="4">TIR domain-containing protein</fullName>
    </recommendedName>
</protein>
<keyword evidence="1" id="KW-1133">Transmembrane helix</keyword>
<dbReference type="AlphaFoldDB" id="A0A9W4GUI9"/>
<organism evidence="2 3">
    <name type="scientific">Actinacidiphila cocklensis</name>
    <dbReference type="NCBI Taxonomy" id="887465"/>
    <lineage>
        <taxon>Bacteria</taxon>
        <taxon>Bacillati</taxon>
        <taxon>Actinomycetota</taxon>
        <taxon>Actinomycetes</taxon>
        <taxon>Kitasatosporales</taxon>
        <taxon>Streptomycetaceae</taxon>
        <taxon>Actinacidiphila</taxon>
    </lineage>
</organism>
<proteinExistence type="predicted"/>
<sequence>MEVLTETGISLLSSALFVLLAWIFSKTARRFARGIAAHMLHLDTEEVFANGGEAGPDIKRELNRARTVFIFTSRGAELQRETFAEMIARSHSRRCHCRIMLPQLTVPAGEVDWIADREAELHDFDSAFGTDLLRRQVAATYDYLSPLLVPGHLEVRGYNIPHLGRVVATERVLYLTPYSADRHGSSSPVIKYRRGQTYDVLMRLMDKIWTASSP</sequence>
<dbReference type="RefSeq" id="WP_251496088.1">
    <property type="nucleotide sequence ID" value="NZ_CAJSLV010000080.1"/>
</dbReference>
<evidence type="ECO:0008006" key="4">
    <source>
        <dbReference type="Google" id="ProtNLM"/>
    </source>
</evidence>
<feature type="transmembrane region" description="Helical" evidence="1">
    <location>
        <begin position="6"/>
        <end position="24"/>
    </location>
</feature>
<dbReference type="Proteomes" id="UP001152519">
    <property type="component" value="Unassembled WGS sequence"/>
</dbReference>
<keyword evidence="1" id="KW-0472">Membrane</keyword>
<name>A0A9W4GUI9_9ACTN</name>
<dbReference type="EMBL" id="CAJSLV010000080">
    <property type="protein sequence ID" value="CAG6396910.1"/>
    <property type="molecule type" value="Genomic_DNA"/>
</dbReference>
<accession>A0A9W4GUI9</accession>
<comment type="caution">
    <text evidence="2">The sequence shown here is derived from an EMBL/GenBank/DDBJ whole genome shotgun (WGS) entry which is preliminary data.</text>
</comment>
<keyword evidence="3" id="KW-1185">Reference proteome</keyword>
<evidence type="ECO:0000256" key="1">
    <source>
        <dbReference type="SAM" id="Phobius"/>
    </source>
</evidence>
<evidence type="ECO:0000313" key="2">
    <source>
        <dbReference type="EMBL" id="CAG6396910.1"/>
    </source>
</evidence>
<reference evidence="2" key="1">
    <citation type="submission" date="2021-05" db="EMBL/GenBank/DDBJ databases">
        <authorList>
            <person name="Arsene-Ploetze F."/>
        </authorList>
    </citation>
    <scope>NUCLEOTIDE SEQUENCE</scope>
    <source>
        <strain evidence="2">DSM 42138</strain>
    </source>
</reference>
<keyword evidence="1" id="KW-0812">Transmembrane</keyword>